<name>A0A378NUH9_9FIRM</name>
<sequence>MRCTKCNHELDEHGICPNCYHIHDVQTMSNREINNFDGITIEDENNYRKETTQENQQQYQQSYNNRYYRSPRSSGIKVRYINLGGKSSSSWLTRGLMAIGGIAIIGFFFFVALPALLTLLGVGVVAWLIFHFFKR</sequence>
<keyword evidence="1" id="KW-1133">Transmembrane helix</keyword>
<keyword evidence="1" id="KW-0812">Transmembrane</keyword>
<dbReference type="EMBL" id="UGPP01000001">
    <property type="protein sequence ID" value="STY72010.1"/>
    <property type="molecule type" value="Genomic_DNA"/>
</dbReference>
<dbReference type="AlphaFoldDB" id="A0A378NUH9"/>
<proteinExistence type="predicted"/>
<keyword evidence="1" id="KW-0472">Membrane</keyword>
<gene>
    <name evidence="2" type="ORF">NCTC10571_02199</name>
</gene>
<feature type="transmembrane region" description="Helical" evidence="1">
    <location>
        <begin position="91"/>
        <end position="110"/>
    </location>
</feature>
<reference evidence="2 3" key="1">
    <citation type="submission" date="2018-06" db="EMBL/GenBank/DDBJ databases">
        <authorList>
            <consortium name="Pathogen Informatics"/>
            <person name="Doyle S."/>
        </authorList>
    </citation>
    <scope>NUCLEOTIDE SEQUENCE [LARGE SCALE GENOMIC DNA]</scope>
    <source>
        <strain evidence="2 3">NCTC10571</strain>
    </source>
</reference>
<evidence type="ECO:0000256" key="1">
    <source>
        <dbReference type="SAM" id="Phobius"/>
    </source>
</evidence>
<accession>A0A378NUH9</accession>
<dbReference type="RefSeq" id="WP_008539702.1">
    <property type="nucleotide sequence ID" value="NZ_UGPP01000001.1"/>
</dbReference>
<protein>
    <submittedName>
        <fullName evidence="2">Uncharacterized protein</fullName>
    </submittedName>
</protein>
<evidence type="ECO:0000313" key="3">
    <source>
        <dbReference type="Proteomes" id="UP000255234"/>
    </source>
</evidence>
<evidence type="ECO:0000313" key="2">
    <source>
        <dbReference type="EMBL" id="STY72010.1"/>
    </source>
</evidence>
<dbReference type="GeneID" id="62779527"/>
<dbReference type="Proteomes" id="UP000255234">
    <property type="component" value="Unassembled WGS sequence"/>
</dbReference>
<organism evidence="2 3">
    <name type="scientific">Megamonas hypermegale</name>
    <dbReference type="NCBI Taxonomy" id="158847"/>
    <lineage>
        <taxon>Bacteria</taxon>
        <taxon>Bacillati</taxon>
        <taxon>Bacillota</taxon>
        <taxon>Negativicutes</taxon>
        <taxon>Selenomonadales</taxon>
        <taxon>Selenomonadaceae</taxon>
        <taxon>Megamonas</taxon>
    </lineage>
</organism>
<feature type="transmembrane region" description="Helical" evidence="1">
    <location>
        <begin position="116"/>
        <end position="133"/>
    </location>
</feature>